<dbReference type="Proteomes" id="UP001221142">
    <property type="component" value="Unassembled WGS sequence"/>
</dbReference>
<evidence type="ECO:0000313" key="2">
    <source>
        <dbReference type="Proteomes" id="UP001221142"/>
    </source>
</evidence>
<accession>A0AAD7FBL6</accession>
<evidence type="ECO:0000313" key="1">
    <source>
        <dbReference type="EMBL" id="KAJ7609259.1"/>
    </source>
</evidence>
<protein>
    <submittedName>
        <fullName evidence="1">Uncharacterized protein</fullName>
    </submittedName>
</protein>
<dbReference type="AlphaFoldDB" id="A0AAD7FBL6"/>
<proteinExistence type="predicted"/>
<comment type="caution">
    <text evidence="1">The sequence shown here is derived from an EMBL/GenBank/DDBJ whole genome shotgun (WGS) entry which is preliminary data.</text>
</comment>
<dbReference type="EMBL" id="JARKIF010000041">
    <property type="protein sequence ID" value="KAJ7609259.1"/>
    <property type="molecule type" value="Genomic_DNA"/>
</dbReference>
<organism evidence="1 2">
    <name type="scientific">Roridomyces roridus</name>
    <dbReference type="NCBI Taxonomy" id="1738132"/>
    <lineage>
        <taxon>Eukaryota</taxon>
        <taxon>Fungi</taxon>
        <taxon>Dikarya</taxon>
        <taxon>Basidiomycota</taxon>
        <taxon>Agaricomycotina</taxon>
        <taxon>Agaricomycetes</taxon>
        <taxon>Agaricomycetidae</taxon>
        <taxon>Agaricales</taxon>
        <taxon>Marasmiineae</taxon>
        <taxon>Mycenaceae</taxon>
        <taxon>Roridomyces</taxon>
    </lineage>
</organism>
<name>A0AAD7FBL6_9AGAR</name>
<keyword evidence="2" id="KW-1185">Reference proteome</keyword>
<reference evidence="1" key="1">
    <citation type="submission" date="2023-03" db="EMBL/GenBank/DDBJ databases">
        <title>Massive genome expansion in bonnet fungi (Mycena s.s.) driven by repeated elements and novel gene families across ecological guilds.</title>
        <authorList>
            <consortium name="Lawrence Berkeley National Laboratory"/>
            <person name="Harder C.B."/>
            <person name="Miyauchi S."/>
            <person name="Viragh M."/>
            <person name="Kuo A."/>
            <person name="Thoen E."/>
            <person name="Andreopoulos B."/>
            <person name="Lu D."/>
            <person name="Skrede I."/>
            <person name="Drula E."/>
            <person name="Henrissat B."/>
            <person name="Morin E."/>
            <person name="Kohler A."/>
            <person name="Barry K."/>
            <person name="LaButti K."/>
            <person name="Morin E."/>
            <person name="Salamov A."/>
            <person name="Lipzen A."/>
            <person name="Mereny Z."/>
            <person name="Hegedus B."/>
            <person name="Baldrian P."/>
            <person name="Stursova M."/>
            <person name="Weitz H."/>
            <person name="Taylor A."/>
            <person name="Grigoriev I.V."/>
            <person name="Nagy L.G."/>
            <person name="Martin F."/>
            <person name="Kauserud H."/>
        </authorList>
    </citation>
    <scope>NUCLEOTIDE SEQUENCE</scope>
    <source>
        <strain evidence="1">9284</strain>
    </source>
</reference>
<gene>
    <name evidence="1" type="ORF">FB45DRAFT_370156</name>
</gene>
<sequence>MTSVPSGENEREQSQCSQRKVSETLEGGFVDVGAPLHEVLADSRGVREKCGSVITVIPLSQEPVLISQAHQYFTEELSIKGVITGLPDGTPNRLARGCLHSKATLTIKNTYEGFLDIDGCSVAIISYASTLSTSNASHVDFLNNSQGVKYFYSQSDAGTYSVSDLVMVSGQSKIGVFLTNGEGKDGEIDANFSGNTYQTCASTVSIKPFYECAVVDDLGDL</sequence>